<protein>
    <submittedName>
        <fullName evidence="4">Uncharacterized conserved protein YaaN involved in tellurite resistance</fullName>
    </submittedName>
</protein>
<evidence type="ECO:0000256" key="3">
    <source>
        <dbReference type="SAM" id="Coils"/>
    </source>
</evidence>
<proteinExistence type="inferred from homology"/>
<evidence type="ECO:0000313" key="5">
    <source>
        <dbReference type="Proteomes" id="UP000182836"/>
    </source>
</evidence>
<dbReference type="Proteomes" id="UP000182836">
    <property type="component" value="Unassembled WGS sequence"/>
</dbReference>
<sequence length="392" mass="44292">MDVCLCFKWQAINMDALSTTRSNTDPLSLMEMSSDAERLDISKLPEEDQKRIRELARQIEVKDSGAVLQYGVGLQGEISRFSDSVLDHVRAKDSGEVGQALTELMLKVKEVDTDTLSGKKGSFLSKIPVLGSFVKSGQKFVAQYEKLGTQIETITRQLDKANAQLLKDISLMDALYEKNREFVHQIDLYIAAGQLKLEELEREVMPELKRKAETSQDPADVQELNDMGQLINRLEKKIHDLVLTRTVTIQSAPQIRLVQNNNQVLVEKIQSSILTTVPLWKNQLVIAIGLHRQKQALQVQKQVADTTNELLLKNSELLKTNSIGIAKENERGIVDVGTLKKTQANLLETLEETLTIQQQGREKRKLAEAEIDKMQHELKEKLTALAMQRQNR</sequence>
<evidence type="ECO:0000256" key="1">
    <source>
        <dbReference type="ARBA" id="ARBA00005541"/>
    </source>
</evidence>
<reference evidence="4 5" key="1">
    <citation type="submission" date="2016-10" db="EMBL/GenBank/DDBJ databases">
        <authorList>
            <person name="de Groot N.N."/>
        </authorList>
    </citation>
    <scope>NUCLEOTIDE SEQUENCE [LARGE SCALE GENOMIC DNA]</scope>
    <source>
        <strain evidence="4 5">DSM 2895</strain>
    </source>
</reference>
<dbReference type="EMBL" id="FNED01000008">
    <property type="protein sequence ID" value="SDI81687.1"/>
    <property type="molecule type" value="Genomic_DNA"/>
</dbReference>
<dbReference type="PIRSF" id="PIRSF026508">
    <property type="entry name" value="TelA"/>
    <property type="match status" value="1"/>
</dbReference>
<dbReference type="PANTHER" id="PTHR38432:SF1">
    <property type="entry name" value="TELA-LIKE PROTEIN SAOUHSC_01408"/>
    <property type="match status" value="1"/>
</dbReference>
<dbReference type="GeneID" id="42304826"/>
<dbReference type="AlphaFoldDB" id="A0A1G8NNJ5"/>
<organism evidence="4 5">
    <name type="scientific">Aneurinibacillus migulanus</name>
    <name type="common">Bacillus migulanus</name>
    <dbReference type="NCBI Taxonomy" id="47500"/>
    <lineage>
        <taxon>Bacteria</taxon>
        <taxon>Bacillati</taxon>
        <taxon>Bacillota</taxon>
        <taxon>Bacilli</taxon>
        <taxon>Bacillales</taxon>
        <taxon>Paenibacillaceae</taxon>
        <taxon>Aneurinibacillus group</taxon>
        <taxon>Aneurinibacillus</taxon>
    </lineage>
</organism>
<feature type="coiled-coil region" evidence="3">
    <location>
        <begin position="357"/>
        <end position="391"/>
    </location>
</feature>
<dbReference type="PANTHER" id="PTHR38432">
    <property type="entry name" value="TELA-LIKE PROTEIN SAOUHSC_01408"/>
    <property type="match status" value="1"/>
</dbReference>
<dbReference type="RefSeq" id="WP_200894947.1">
    <property type="nucleotide sequence ID" value="NZ_BJOA01000059.1"/>
</dbReference>
<comment type="similarity">
    <text evidence="1 2">Belongs to the TelA family.</text>
</comment>
<evidence type="ECO:0000256" key="2">
    <source>
        <dbReference type="PIRNR" id="PIRNR026508"/>
    </source>
</evidence>
<dbReference type="InterPro" id="IPR008863">
    <property type="entry name" value="Toxic_anion-R_TelA"/>
</dbReference>
<evidence type="ECO:0000313" key="4">
    <source>
        <dbReference type="EMBL" id="SDI81687.1"/>
    </source>
</evidence>
<accession>A0A1G8NNJ5</accession>
<keyword evidence="3" id="KW-0175">Coiled coil</keyword>
<name>A0A1G8NNJ5_ANEMI</name>
<dbReference type="Pfam" id="PF05816">
    <property type="entry name" value="TelA"/>
    <property type="match status" value="1"/>
</dbReference>
<gene>
    <name evidence="4" type="ORF">SAMN04487909_10842</name>
</gene>